<organism evidence="1 2">
    <name type="scientific">Eretmocerus hayati</name>
    <dbReference type="NCBI Taxonomy" id="131215"/>
    <lineage>
        <taxon>Eukaryota</taxon>
        <taxon>Metazoa</taxon>
        <taxon>Ecdysozoa</taxon>
        <taxon>Arthropoda</taxon>
        <taxon>Hexapoda</taxon>
        <taxon>Insecta</taxon>
        <taxon>Pterygota</taxon>
        <taxon>Neoptera</taxon>
        <taxon>Endopterygota</taxon>
        <taxon>Hymenoptera</taxon>
        <taxon>Apocrita</taxon>
        <taxon>Proctotrupomorpha</taxon>
        <taxon>Chalcidoidea</taxon>
        <taxon>Aphelinidae</taxon>
        <taxon>Aphelininae</taxon>
        <taxon>Eretmocerus</taxon>
    </lineage>
</organism>
<protein>
    <submittedName>
        <fullName evidence="1">Uncharacterized protein</fullName>
    </submittedName>
</protein>
<comment type="caution">
    <text evidence="1">The sequence shown here is derived from an EMBL/GenBank/DDBJ whole genome shotgun (WGS) entry which is preliminary data.</text>
</comment>
<proteinExistence type="predicted"/>
<dbReference type="EMBL" id="CM056741">
    <property type="protein sequence ID" value="KAJ8686387.1"/>
    <property type="molecule type" value="Genomic_DNA"/>
</dbReference>
<sequence>MIGEKLPKEGTVMSLNLSQLIAAKDKSAGYSSTNTSTFQSCVILALMPGRGRLRHEVGIALIDLFYPHLILCQINDSHVYPNTLAKINIYQPEEIIVPEVHTNEPRADKCLYEAIVRKFEGVNVTTIPRTHFNPSIGWDLLKIHCTDESSLVLEVLRQKELATSAAAGLLRYIVYIQGISYAPKTVKIEFQSCNDSVVISIESVEALEILNSHEAALPNRNLYNLIDKCVTAVGKKLLRASILQPLYNVNRINDRLQCVTELISNPSFLQILQNLERNKCNEVKAFISEIIQVDAIPAKGFTSANMQRCFAIKPKVSELLDVIRQAYCELIDSMIQYVEDLSIKYGLQLTLGCSAEAGYHILTSPSEKLDRVLSNSTGSSSDRLLLLIKRKRARLLTTERLLVDSQKCGEICEEIHIMSNVLIENLISKIRNYIGYFFQLCSDISELDLMVSLALVSRREGFIRPTFGHKLCLIDSFHPIRLLFDSENCTPNNVIASVPYNFHVISGPNFGGKTTYLQQILLIQLLAQIGCYIPAQRAEIRISDRLFFYSSVHVDAGRSMSGFATEVTFRVCVYVHPQSLPK</sequence>
<accession>A0ACC2PSK0</accession>
<keyword evidence="2" id="KW-1185">Reference proteome</keyword>
<evidence type="ECO:0000313" key="1">
    <source>
        <dbReference type="EMBL" id="KAJ8686387.1"/>
    </source>
</evidence>
<name>A0ACC2PSK0_9HYME</name>
<dbReference type="Proteomes" id="UP001239111">
    <property type="component" value="Chromosome 1"/>
</dbReference>
<evidence type="ECO:0000313" key="2">
    <source>
        <dbReference type="Proteomes" id="UP001239111"/>
    </source>
</evidence>
<gene>
    <name evidence="1" type="ORF">QAD02_022181</name>
</gene>
<reference evidence="1" key="1">
    <citation type="submission" date="2023-04" db="EMBL/GenBank/DDBJ databases">
        <title>A chromosome-level genome assembly of the parasitoid wasp Eretmocerus hayati.</title>
        <authorList>
            <person name="Zhong Y."/>
            <person name="Liu S."/>
            <person name="Liu Y."/>
        </authorList>
    </citation>
    <scope>NUCLEOTIDE SEQUENCE</scope>
    <source>
        <strain evidence="1">ZJU_SS_LIU_2023</strain>
    </source>
</reference>